<dbReference type="EMBL" id="JAJAGQ010000003">
    <property type="protein sequence ID" value="KAJ8567729.1"/>
    <property type="molecule type" value="Genomic_DNA"/>
</dbReference>
<dbReference type="AlphaFoldDB" id="A0A9Q1MWQ3"/>
<evidence type="ECO:0000313" key="2">
    <source>
        <dbReference type="Proteomes" id="UP001152561"/>
    </source>
</evidence>
<dbReference type="InterPro" id="IPR019341">
    <property type="entry name" value="Alpha/Gamma-adaptin-bd_p34"/>
</dbReference>
<comment type="caution">
    <text evidence="1">The sequence shown here is derived from an EMBL/GenBank/DDBJ whole genome shotgun (WGS) entry which is preliminary data.</text>
</comment>
<gene>
    <name evidence="1" type="ORF">K7X08_019937</name>
</gene>
<evidence type="ECO:0000313" key="1">
    <source>
        <dbReference type="EMBL" id="KAJ8567729.1"/>
    </source>
</evidence>
<dbReference type="Proteomes" id="UP001152561">
    <property type="component" value="Unassembled WGS sequence"/>
</dbReference>
<protein>
    <recommendedName>
        <fullName evidence="3">Alpha-and gamma-adaptin-binding protein p34</fullName>
    </recommendedName>
</protein>
<reference evidence="2" key="1">
    <citation type="journal article" date="2023" name="Proc. Natl. Acad. Sci. U.S.A.">
        <title>Genomic and structural basis for evolution of tropane alkaloid biosynthesis.</title>
        <authorList>
            <person name="Wanga Y.-J."/>
            <person name="Taina T."/>
            <person name="Yua J.-Y."/>
            <person name="Lia J."/>
            <person name="Xua B."/>
            <person name="Chenc J."/>
            <person name="D'Auriad J.C."/>
            <person name="Huanga J.-P."/>
            <person name="Huanga S.-X."/>
        </authorList>
    </citation>
    <scope>NUCLEOTIDE SEQUENCE [LARGE SCALE GENOMIC DNA]</scope>
    <source>
        <strain evidence="2">cv. KIB-2019</strain>
    </source>
</reference>
<accession>A0A9Q1MWQ3</accession>
<organism evidence="1 2">
    <name type="scientific">Anisodus acutangulus</name>
    <dbReference type="NCBI Taxonomy" id="402998"/>
    <lineage>
        <taxon>Eukaryota</taxon>
        <taxon>Viridiplantae</taxon>
        <taxon>Streptophyta</taxon>
        <taxon>Embryophyta</taxon>
        <taxon>Tracheophyta</taxon>
        <taxon>Spermatophyta</taxon>
        <taxon>Magnoliopsida</taxon>
        <taxon>eudicotyledons</taxon>
        <taxon>Gunneridae</taxon>
        <taxon>Pentapetalae</taxon>
        <taxon>asterids</taxon>
        <taxon>lamiids</taxon>
        <taxon>Solanales</taxon>
        <taxon>Solanaceae</taxon>
        <taxon>Solanoideae</taxon>
        <taxon>Hyoscyameae</taxon>
        <taxon>Anisodus</taxon>
    </lineage>
</organism>
<dbReference type="SUPFAM" id="SSF52540">
    <property type="entry name" value="P-loop containing nucleoside triphosphate hydrolases"/>
    <property type="match status" value="1"/>
</dbReference>
<dbReference type="GO" id="GO:0003924">
    <property type="term" value="F:GTPase activity"/>
    <property type="evidence" value="ECO:0007669"/>
    <property type="project" value="InterPro"/>
</dbReference>
<name>A0A9Q1MWQ3_9SOLA</name>
<dbReference type="Pfam" id="PF10199">
    <property type="entry name" value="Adaptin_binding"/>
    <property type="match status" value="1"/>
</dbReference>
<dbReference type="PANTHER" id="PTHR14659">
    <property type="entry name" value="ALPHA- AND GAMMA-ADAPTIN-BINDING PROTEIN P34"/>
    <property type="match status" value="1"/>
</dbReference>
<dbReference type="Pfam" id="PF00071">
    <property type="entry name" value="Ras"/>
    <property type="match status" value="1"/>
</dbReference>
<dbReference type="PANTHER" id="PTHR14659:SF1">
    <property type="entry name" value="ALPHA- AND GAMMA-ADAPTIN-BINDING PROTEIN P34"/>
    <property type="match status" value="1"/>
</dbReference>
<dbReference type="GO" id="GO:0005525">
    <property type="term" value="F:GTP binding"/>
    <property type="evidence" value="ECO:0007669"/>
    <property type="project" value="InterPro"/>
</dbReference>
<evidence type="ECO:0008006" key="3">
    <source>
        <dbReference type="Google" id="ProtNLM"/>
    </source>
</evidence>
<dbReference type="InterPro" id="IPR001806">
    <property type="entry name" value="Small_GTPase"/>
</dbReference>
<keyword evidence="2" id="KW-1185">Reference proteome</keyword>
<dbReference type="Gene3D" id="3.40.50.11960">
    <property type="match status" value="1"/>
</dbReference>
<dbReference type="OrthoDB" id="10261384at2759"/>
<dbReference type="InterPro" id="IPR027417">
    <property type="entry name" value="P-loop_NTPase"/>
</dbReference>
<proteinExistence type="predicted"/>
<sequence>MFEEEVASVAALAKHVKFIVQLTGLLSLDFEYASDSSPDVLAYPWTINTKYYNADVSVWVAHLHEDFSAGALPAFDQLVALVMVFDISNLSSFVALKDWVSRNDIHKFENLLCIGNKVDLLPGHSAHIEGSNLLGDDDLSSEIKRSCLDWCIEHNIEYIEACAANADFYKCLSVDGDSQGVERLYGALSAFMWPGMILKSGDKINEPSLPDEQELSDDSDYELEYEILSAGSADPWDDRDVAWVSADGQIGITGLEGSVGYDPADEGPSGKSEIRANGGELQPSSSASLLKGNVDREEMHRADAAIGISESDKGTSYDFEDLEQLMSEIGNIRGSLRLMPDFQRREMAANWQ</sequence>